<evidence type="ECO:0000256" key="2">
    <source>
        <dbReference type="ARBA" id="ARBA00022679"/>
    </source>
</evidence>
<evidence type="ECO:0000259" key="6">
    <source>
        <dbReference type="PROSITE" id="PS50011"/>
    </source>
</evidence>
<dbReference type="GO" id="GO:0016301">
    <property type="term" value="F:kinase activity"/>
    <property type="evidence" value="ECO:0007669"/>
    <property type="project" value="UniProtKB-KW"/>
</dbReference>
<gene>
    <name evidence="7" type="ORF">M9Y10_017701</name>
</gene>
<dbReference type="Gene3D" id="1.10.510.10">
    <property type="entry name" value="Transferase(Phosphotransferase) domain 1"/>
    <property type="match status" value="1"/>
</dbReference>
<reference evidence="7 8" key="1">
    <citation type="submission" date="2024-04" db="EMBL/GenBank/DDBJ databases">
        <title>Tritrichomonas musculus Genome.</title>
        <authorList>
            <person name="Alves-Ferreira E."/>
            <person name="Grigg M."/>
            <person name="Lorenzi H."/>
            <person name="Galac M."/>
        </authorList>
    </citation>
    <scope>NUCLEOTIDE SEQUENCE [LARGE SCALE GENOMIC DNA]</scope>
    <source>
        <strain evidence="7 8">EAF2021</strain>
    </source>
</reference>
<dbReference type="Pfam" id="PF00069">
    <property type="entry name" value="Pkinase"/>
    <property type="match status" value="1"/>
</dbReference>
<keyword evidence="8" id="KW-1185">Reference proteome</keyword>
<comment type="caution">
    <text evidence="7">The sequence shown here is derived from an EMBL/GenBank/DDBJ whole genome shotgun (WGS) entry which is preliminary data.</text>
</comment>
<evidence type="ECO:0000256" key="3">
    <source>
        <dbReference type="ARBA" id="ARBA00022741"/>
    </source>
</evidence>
<protein>
    <submittedName>
        <fullName evidence="7">Serine/threonine-protein kinase brsk1</fullName>
    </submittedName>
</protein>
<evidence type="ECO:0000256" key="1">
    <source>
        <dbReference type="ARBA" id="ARBA00022527"/>
    </source>
</evidence>
<dbReference type="InterPro" id="IPR000719">
    <property type="entry name" value="Prot_kinase_dom"/>
</dbReference>
<keyword evidence="4 7" id="KW-0418">Kinase</keyword>
<evidence type="ECO:0000313" key="8">
    <source>
        <dbReference type="Proteomes" id="UP001470230"/>
    </source>
</evidence>
<keyword evidence="1" id="KW-0723">Serine/threonine-protein kinase</keyword>
<accession>A0ABR2HUC0</accession>
<dbReference type="Proteomes" id="UP001470230">
    <property type="component" value="Unassembled WGS sequence"/>
</dbReference>
<keyword evidence="5" id="KW-0067">ATP-binding</keyword>
<dbReference type="SUPFAM" id="SSF56112">
    <property type="entry name" value="Protein kinase-like (PK-like)"/>
    <property type="match status" value="1"/>
</dbReference>
<keyword evidence="2" id="KW-0808">Transferase</keyword>
<name>A0ABR2HUC0_9EUKA</name>
<dbReference type="PROSITE" id="PS50011">
    <property type="entry name" value="PROTEIN_KINASE_DOM"/>
    <property type="match status" value="1"/>
</dbReference>
<dbReference type="EMBL" id="JAPFFF010000023">
    <property type="protein sequence ID" value="KAK8852712.1"/>
    <property type="molecule type" value="Genomic_DNA"/>
</dbReference>
<dbReference type="InterPro" id="IPR011009">
    <property type="entry name" value="Kinase-like_dom_sf"/>
</dbReference>
<evidence type="ECO:0000256" key="5">
    <source>
        <dbReference type="ARBA" id="ARBA00022840"/>
    </source>
</evidence>
<keyword evidence="3" id="KW-0547">Nucleotide-binding</keyword>
<evidence type="ECO:0000256" key="4">
    <source>
        <dbReference type="ARBA" id="ARBA00022777"/>
    </source>
</evidence>
<proteinExistence type="predicted"/>
<dbReference type="PANTHER" id="PTHR24346">
    <property type="entry name" value="MAP/MICROTUBULE AFFINITY-REGULATING KINASE"/>
    <property type="match status" value="1"/>
</dbReference>
<organism evidence="7 8">
    <name type="scientific">Tritrichomonas musculus</name>
    <dbReference type="NCBI Taxonomy" id="1915356"/>
    <lineage>
        <taxon>Eukaryota</taxon>
        <taxon>Metamonada</taxon>
        <taxon>Parabasalia</taxon>
        <taxon>Tritrichomonadida</taxon>
        <taxon>Tritrichomonadidae</taxon>
        <taxon>Tritrichomonas</taxon>
    </lineage>
</organism>
<feature type="domain" description="Protein kinase" evidence="6">
    <location>
        <begin position="9"/>
        <end position="259"/>
    </location>
</feature>
<evidence type="ECO:0000313" key="7">
    <source>
        <dbReference type="EMBL" id="KAK8852712.1"/>
    </source>
</evidence>
<sequence length="487" mass="56642">MKSKKVGDYILGSRIGSGNRNEVILAVHETDGKQFVAKKIKKVILEGKPKSQLKIRYEIALLSLLDHPHVTKLIDVLESSSNLYIIFEYARKGELLDYLIERKNLQIPEALYIFREMVYGLDYLHNHNIGVDLKPEKILLDEFGHVKLSVFGFTEWWKSNLAERGVANPCYIAPEVILGQLYDKRSANVWSCGVILYSLLTGRLPFDEPSIRTLLMKIKKGAFNMPELPDSIQDLISRMLTVSVEKRITIREIQNHPAFQIGLPDNYIIPKQLQIRHFKCSIDPSTVGCEFFVILKNLGYNNDEEIKQDLIKPSFTAAKAYYLMFDKSFAYKSIEWTNSDSDDQREIFNKDPQINCCLNDQIERKFDRNFVVIRPNWFVVVSHDLNNNEERNLEHEFKDIQIKLEYLMKEMQLFLTKNDFKWFHKSDIELIVKSSKSDMCVILTCSYQSIAVIKLNLMLIQGTEEQFNEFIREINTCISSPNQNENQ</sequence>
<dbReference type="PANTHER" id="PTHR24346:SF82">
    <property type="entry name" value="KP78A-RELATED"/>
    <property type="match status" value="1"/>
</dbReference>